<evidence type="ECO:0000256" key="1">
    <source>
        <dbReference type="SAM" id="MobiDB-lite"/>
    </source>
</evidence>
<dbReference type="AlphaFoldDB" id="A0A9W4DVJ5"/>
<evidence type="ECO:0000313" key="2">
    <source>
        <dbReference type="EMBL" id="CAG6398460.1"/>
    </source>
</evidence>
<organism evidence="2 3">
    <name type="scientific">Actinacidiphila cocklensis</name>
    <dbReference type="NCBI Taxonomy" id="887465"/>
    <lineage>
        <taxon>Bacteria</taxon>
        <taxon>Bacillati</taxon>
        <taxon>Actinomycetota</taxon>
        <taxon>Actinomycetes</taxon>
        <taxon>Kitasatosporales</taxon>
        <taxon>Streptomycetaceae</taxon>
        <taxon>Actinacidiphila</taxon>
    </lineage>
</organism>
<reference evidence="2" key="1">
    <citation type="submission" date="2021-05" db="EMBL/GenBank/DDBJ databases">
        <authorList>
            <person name="Arsene-Ploetze F."/>
        </authorList>
    </citation>
    <scope>NUCLEOTIDE SEQUENCE</scope>
    <source>
        <strain evidence="2">DSM 42138</strain>
    </source>
</reference>
<feature type="region of interest" description="Disordered" evidence="1">
    <location>
        <begin position="1"/>
        <end position="25"/>
    </location>
</feature>
<dbReference type="EMBL" id="CAJSLV010000103">
    <property type="protein sequence ID" value="CAG6398460.1"/>
    <property type="molecule type" value="Genomic_DNA"/>
</dbReference>
<accession>A0A9W4DVJ5</accession>
<sequence length="57" mass="6005">MVSGHATAIPALPFPPRMGVRTQKAGPAIDRQMVLHFLRGPGAVLHQGPSSACSTER</sequence>
<comment type="caution">
    <text evidence="2">The sequence shown here is derived from an EMBL/GenBank/DDBJ whole genome shotgun (WGS) entry which is preliminary data.</text>
</comment>
<keyword evidence="3" id="KW-1185">Reference proteome</keyword>
<name>A0A9W4DVJ5_9ACTN</name>
<evidence type="ECO:0000313" key="3">
    <source>
        <dbReference type="Proteomes" id="UP001152519"/>
    </source>
</evidence>
<dbReference type="Proteomes" id="UP001152519">
    <property type="component" value="Unassembled WGS sequence"/>
</dbReference>
<gene>
    <name evidence="2" type="ORF">SCOCK_70144</name>
</gene>
<protein>
    <submittedName>
        <fullName evidence="2">Uncharacterized protein</fullName>
    </submittedName>
</protein>
<proteinExistence type="predicted"/>